<dbReference type="InterPro" id="IPR000387">
    <property type="entry name" value="Tyr_Pase_dom"/>
</dbReference>
<dbReference type="InterPro" id="IPR050348">
    <property type="entry name" value="Protein-Tyr_Phosphatase"/>
</dbReference>
<dbReference type="InterPro" id="IPR000242">
    <property type="entry name" value="PTP_cat"/>
</dbReference>
<evidence type="ECO:0000313" key="4">
    <source>
        <dbReference type="EMBL" id="KAJ8431433.1"/>
    </source>
</evidence>
<dbReference type="Proteomes" id="UP001153076">
    <property type="component" value="Unassembled WGS sequence"/>
</dbReference>
<sequence>MEAPPKLSLSSDEFQNCSRALEFFNKKLQNHQLIETRKYDLNQPNLQSCVLWLLITSIWGRIVTMMKLFLLYKSNFCIPYLYVISNHLVYSNWTSIFLSTVVSYRRFTSVYSHTRSPVMHYRCPPIVMLTCLVENGKVVKCDDYFQEEDGPRKFGNIFVTTNLMVKTESSLALRLLAVTKTEQFTYLATQASVVFMCAAAVVIRRATTFGSSHSPSRLARAQCSGGHINRPRDLQKNIQSVTWCIAGIGRTGTYCVIHDTVQRILAGDMTALDVVNTLAVHRSQREEMVKNSEQYCFCHDAVVDALEELISGYNAETRLSSSASNGEDVERQRVREASDETPHQDRRPRVH</sequence>
<evidence type="ECO:0000256" key="1">
    <source>
        <dbReference type="SAM" id="MobiDB-lite"/>
    </source>
</evidence>
<dbReference type="PROSITE" id="PS50056">
    <property type="entry name" value="TYR_PHOSPHATASE_2"/>
    <property type="match status" value="1"/>
</dbReference>
<name>A0A9Q1JV06_9CARY</name>
<dbReference type="PANTHER" id="PTHR19134:SF449">
    <property type="entry name" value="TYROSINE-PROTEIN PHOSPHATASE 1"/>
    <property type="match status" value="1"/>
</dbReference>
<organism evidence="4 5">
    <name type="scientific">Carnegiea gigantea</name>
    <dbReference type="NCBI Taxonomy" id="171969"/>
    <lineage>
        <taxon>Eukaryota</taxon>
        <taxon>Viridiplantae</taxon>
        <taxon>Streptophyta</taxon>
        <taxon>Embryophyta</taxon>
        <taxon>Tracheophyta</taxon>
        <taxon>Spermatophyta</taxon>
        <taxon>Magnoliopsida</taxon>
        <taxon>eudicotyledons</taxon>
        <taxon>Gunneridae</taxon>
        <taxon>Pentapetalae</taxon>
        <taxon>Caryophyllales</taxon>
        <taxon>Cactineae</taxon>
        <taxon>Cactaceae</taxon>
        <taxon>Cactoideae</taxon>
        <taxon>Echinocereeae</taxon>
        <taxon>Carnegiea</taxon>
    </lineage>
</organism>
<feature type="domain" description="Tyrosine specific protein phosphatases" evidence="3">
    <location>
        <begin position="244"/>
        <end position="296"/>
    </location>
</feature>
<dbReference type="PRINTS" id="PR00700">
    <property type="entry name" value="PRTYPHPHTASE"/>
</dbReference>
<dbReference type="SMART" id="SM00404">
    <property type="entry name" value="PTPc_motif"/>
    <property type="match status" value="1"/>
</dbReference>
<feature type="compositionally biased region" description="Basic and acidic residues" evidence="1">
    <location>
        <begin position="328"/>
        <end position="351"/>
    </location>
</feature>
<accession>A0A9Q1JV06</accession>
<evidence type="ECO:0000313" key="5">
    <source>
        <dbReference type="Proteomes" id="UP001153076"/>
    </source>
</evidence>
<evidence type="ECO:0000259" key="3">
    <source>
        <dbReference type="PROSITE" id="PS50056"/>
    </source>
</evidence>
<dbReference type="GO" id="GO:0004725">
    <property type="term" value="F:protein tyrosine phosphatase activity"/>
    <property type="evidence" value="ECO:0007669"/>
    <property type="project" value="InterPro"/>
</dbReference>
<gene>
    <name evidence="4" type="ORF">Cgig2_014926</name>
</gene>
<dbReference type="EMBL" id="JAKOGI010000688">
    <property type="protein sequence ID" value="KAJ8431433.1"/>
    <property type="molecule type" value="Genomic_DNA"/>
</dbReference>
<dbReference type="AlphaFoldDB" id="A0A9Q1JV06"/>
<dbReference type="OrthoDB" id="10253954at2759"/>
<dbReference type="Gene3D" id="3.90.190.10">
    <property type="entry name" value="Protein tyrosine phosphatase superfamily"/>
    <property type="match status" value="1"/>
</dbReference>
<proteinExistence type="predicted"/>
<keyword evidence="5" id="KW-1185">Reference proteome</keyword>
<feature type="region of interest" description="Disordered" evidence="1">
    <location>
        <begin position="320"/>
        <end position="351"/>
    </location>
</feature>
<dbReference type="InterPro" id="IPR029021">
    <property type="entry name" value="Prot-tyrosine_phosphatase-like"/>
</dbReference>
<protein>
    <submittedName>
        <fullName evidence="4">Uncharacterized protein</fullName>
    </submittedName>
</protein>
<reference evidence="4" key="1">
    <citation type="submission" date="2022-04" db="EMBL/GenBank/DDBJ databases">
        <title>Carnegiea gigantea Genome sequencing and assembly v2.</title>
        <authorList>
            <person name="Copetti D."/>
            <person name="Sanderson M.J."/>
            <person name="Burquez A."/>
            <person name="Wojciechowski M.F."/>
        </authorList>
    </citation>
    <scope>NUCLEOTIDE SEQUENCE</scope>
    <source>
        <strain evidence="4">SGP5-SGP5p</strain>
        <tissue evidence="4">Aerial part</tissue>
    </source>
</reference>
<dbReference type="SUPFAM" id="SSF52799">
    <property type="entry name" value="(Phosphotyrosine protein) phosphatases II"/>
    <property type="match status" value="1"/>
</dbReference>
<dbReference type="SMART" id="SM00194">
    <property type="entry name" value="PTPc"/>
    <property type="match status" value="1"/>
</dbReference>
<evidence type="ECO:0000259" key="2">
    <source>
        <dbReference type="PROSITE" id="PS50055"/>
    </source>
</evidence>
<dbReference type="PANTHER" id="PTHR19134">
    <property type="entry name" value="RECEPTOR-TYPE TYROSINE-PROTEIN PHOSPHATASE"/>
    <property type="match status" value="1"/>
</dbReference>
<feature type="domain" description="Tyrosine-protein phosphatase" evidence="2">
    <location>
        <begin position="90"/>
        <end position="305"/>
    </location>
</feature>
<comment type="caution">
    <text evidence="4">The sequence shown here is derived from an EMBL/GenBank/DDBJ whole genome shotgun (WGS) entry which is preliminary data.</text>
</comment>
<dbReference type="Pfam" id="PF00102">
    <property type="entry name" value="Y_phosphatase"/>
    <property type="match status" value="1"/>
</dbReference>
<dbReference type="PROSITE" id="PS50055">
    <property type="entry name" value="TYR_PHOSPHATASE_PTP"/>
    <property type="match status" value="1"/>
</dbReference>
<dbReference type="InterPro" id="IPR003595">
    <property type="entry name" value="Tyr_Pase_cat"/>
</dbReference>